<dbReference type="RefSeq" id="WP_200126569.1">
    <property type="nucleotide sequence ID" value="NZ_CP054705.1"/>
</dbReference>
<dbReference type="AlphaFoldDB" id="A0A7T6Z0F3"/>
<dbReference type="Proteomes" id="UP000595823">
    <property type="component" value="Chromosome"/>
</dbReference>
<accession>A0A7T6Z0F3</accession>
<name>A0A7T6Z0F3_9BACI</name>
<comment type="similarity">
    <text evidence="1">Belongs to the amidase family.</text>
</comment>
<organism evidence="3 4">
    <name type="scientific">Salicibibacter cibarius</name>
    <dbReference type="NCBI Taxonomy" id="2743000"/>
    <lineage>
        <taxon>Bacteria</taxon>
        <taxon>Bacillati</taxon>
        <taxon>Bacillota</taxon>
        <taxon>Bacilli</taxon>
        <taxon>Bacillales</taxon>
        <taxon>Bacillaceae</taxon>
        <taxon>Salicibibacter</taxon>
    </lineage>
</organism>
<sequence length="446" mass="49014">MSLLNRLTIHEASELIRSGDITPVELVNDCLDRIKEIDDKVLAWREVDEDRAIESAKLLSKEAREGKIRSPLHGIPIGVKDIFDVADLPTRAGTEIWEDIAPSEKDSNIVARLRELGAIIIGKTHTTKFAFYDPAPTRNPYNTCHTPGGSSSGSAASISSDMALLTIGSQTNASVCRPAAYSGVVGFKPTTNSIKMEGVRPLAPTFDSLGFFGQHVRDVAEGYQPFSKRSQKEFDDLLSGLHHSHVGVVSDPLYSKASSDVQELQKEAVLKLRANNFEIKEVTPPRPFENLIEIHQTVMAYEASQNYSELVKKHHIDGKFAKLVKDGEQISEKTYKNALSDINVSKNEMWDLFNSFDVLLAPPTDTSAPEGIGWTGNPSFTTPWVIFGGPLLVIPGEVDHKGLPLATMLASAPGTDLDLIKNGLSIERIMDFSPRPTFKLNHDRSN</sequence>
<dbReference type="InterPro" id="IPR000120">
    <property type="entry name" value="Amidase"/>
</dbReference>
<feature type="domain" description="Amidase" evidence="2">
    <location>
        <begin position="25"/>
        <end position="417"/>
    </location>
</feature>
<dbReference type="KEGG" id="scia:HUG15_01480"/>
<dbReference type="InterPro" id="IPR036928">
    <property type="entry name" value="AS_sf"/>
</dbReference>
<dbReference type="InterPro" id="IPR023631">
    <property type="entry name" value="Amidase_dom"/>
</dbReference>
<dbReference type="Pfam" id="PF01425">
    <property type="entry name" value="Amidase"/>
    <property type="match status" value="1"/>
</dbReference>
<reference evidence="3 4" key="1">
    <citation type="submission" date="2020-06" db="EMBL/GenBank/DDBJ databases">
        <title>Genomic analysis of Salicibibacter sp. NKC5-3.</title>
        <authorList>
            <person name="Oh Y.J."/>
        </authorList>
    </citation>
    <scope>NUCLEOTIDE SEQUENCE [LARGE SCALE GENOMIC DNA]</scope>
    <source>
        <strain evidence="3 4">NKC5-3</strain>
    </source>
</reference>
<dbReference type="SUPFAM" id="SSF75304">
    <property type="entry name" value="Amidase signature (AS) enzymes"/>
    <property type="match status" value="1"/>
</dbReference>
<gene>
    <name evidence="3" type="ORF">HUG15_01480</name>
</gene>
<dbReference type="Gene3D" id="3.90.1300.10">
    <property type="entry name" value="Amidase signature (AS) domain"/>
    <property type="match status" value="1"/>
</dbReference>
<dbReference type="GO" id="GO:0003824">
    <property type="term" value="F:catalytic activity"/>
    <property type="evidence" value="ECO:0007669"/>
    <property type="project" value="InterPro"/>
</dbReference>
<dbReference type="EMBL" id="CP054705">
    <property type="protein sequence ID" value="QQK74406.1"/>
    <property type="molecule type" value="Genomic_DNA"/>
</dbReference>
<dbReference type="PANTHER" id="PTHR11895">
    <property type="entry name" value="TRANSAMIDASE"/>
    <property type="match status" value="1"/>
</dbReference>
<evidence type="ECO:0000313" key="4">
    <source>
        <dbReference type="Proteomes" id="UP000595823"/>
    </source>
</evidence>
<proteinExistence type="inferred from homology"/>
<protein>
    <submittedName>
        <fullName evidence="3">Amidase</fullName>
    </submittedName>
</protein>
<dbReference type="PANTHER" id="PTHR11895:SF7">
    <property type="entry name" value="GLUTAMYL-TRNA(GLN) AMIDOTRANSFERASE SUBUNIT A, MITOCHONDRIAL"/>
    <property type="match status" value="1"/>
</dbReference>
<evidence type="ECO:0000256" key="1">
    <source>
        <dbReference type="ARBA" id="ARBA00009199"/>
    </source>
</evidence>
<evidence type="ECO:0000259" key="2">
    <source>
        <dbReference type="Pfam" id="PF01425"/>
    </source>
</evidence>
<evidence type="ECO:0000313" key="3">
    <source>
        <dbReference type="EMBL" id="QQK74406.1"/>
    </source>
</evidence>
<keyword evidence="4" id="KW-1185">Reference proteome</keyword>